<dbReference type="Gene3D" id="3.30.70.270">
    <property type="match status" value="1"/>
</dbReference>
<organism evidence="2">
    <name type="scientific">Vitis vinifera</name>
    <name type="common">Grape</name>
    <dbReference type="NCBI Taxonomy" id="29760"/>
    <lineage>
        <taxon>Eukaryota</taxon>
        <taxon>Viridiplantae</taxon>
        <taxon>Streptophyta</taxon>
        <taxon>Embryophyta</taxon>
        <taxon>Tracheophyta</taxon>
        <taxon>Spermatophyta</taxon>
        <taxon>Magnoliopsida</taxon>
        <taxon>eudicotyledons</taxon>
        <taxon>Gunneridae</taxon>
        <taxon>Pentapetalae</taxon>
        <taxon>rosids</taxon>
        <taxon>Vitales</taxon>
        <taxon>Vitaceae</taxon>
        <taxon>Viteae</taxon>
        <taxon>Vitis</taxon>
    </lineage>
</organism>
<dbReference type="PANTHER" id="PTHR24559">
    <property type="entry name" value="TRANSPOSON TY3-I GAG-POL POLYPROTEIN"/>
    <property type="match status" value="1"/>
</dbReference>
<dbReference type="Gene3D" id="3.10.10.10">
    <property type="entry name" value="HIV Type 1 Reverse Transcriptase, subunit A, domain 1"/>
    <property type="match status" value="1"/>
</dbReference>
<dbReference type="CDD" id="cd01647">
    <property type="entry name" value="RT_LTR"/>
    <property type="match status" value="1"/>
</dbReference>
<evidence type="ECO:0008006" key="3">
    <source>
        <dbReference type="Google" id="ProtNLM"/>
    </source>
</evidence>
<dbReference type="InterPro" id="IPR043128">
    <property type="entry name" value="Rev_trsase/Diguanyl_cyclase"/>
</dbReference>
<evidence type="ECO:0000313" key="2">
    <source>
        <dbReference type="EMBL" id="CAN71655.1"/>
    </source>
</evidence>
<dbReference type="EMBL" id="AM436017">
    <property type="protein sequence ID" value="CAN71655.1"/>
    <property type="molecule type" value="Genomic_DNA"/>
</dbReference>
<feature type="compositionally biased region" description="Basic and acidic residues" evidence="1">
    <location>
        <begin position="129"/>
        <end position="148"/>
    </location>
</feature>
<dbReference type="PANTHER" id="PTHR24559:SF434">
    <property type="entry name" value="RNA-DIRECTED DNA POLYMERASE HOMOLOG"/>
    <property type="match status" value="1"/>
</dbReference>
<dbReference type="InterPro" id="IPR053134">
    <property type="entry name" value="RNA-dir_DNA_polymerase"/>
</dbReference>
<proteinExistence type="predicted"/>
<dbReference type="AlphaFoldDB" id="A5AUE3"/>
<accession>A5AUE3</accession>
<name>A5AUE3_VITVI</name>
<gene>
    <name evidence="2" type="ORF">VITISV_016552</name>
</gene>
<sequence>MVLIAFRMCGCCVWRIKLQPMEIVDWQHYLSMWVHKEVYQQWLSLNIFNHKAYESLTGTYQWYQSFVTMAYNKERIEALEVGLGGVQDGMQRLELGVTDKLHHLEETINKLSRALLSTKEPSRNNNNNWREESSCSYHEKNDDGKQEKPTNGGNGCVELTGRKVAWLHGNHLRRNYGLVLIPQRVKILMKPYPKFDKLDPFAITKKSSRAIRMFKPKTLKEATSLARMKDEQLQRQIRISRPPLPTRTLLALPTPTKASPVKRLTWDEMQQRRAQRLCFNCNDKFTIKAQIGHHEIEVFIDRRSTHNFLNAKMVEILQLSVISTDRFSFEWLMVAISSVREGLNTYGLSFRSLDKVARPKMKSDMQKALEAYANIFKEPTQLPLVGEVDHCIPLKDGIEPVNVRLYKYAHFQKAEIEKQVQDMLKLGLIKPSTSPFSSPVLLVKKKYETWRVYIDYRALNVVTIKDRFLIPTIDDMLDELYGATYFTKLDLGAGYH</sequence>
<protein>
    <recommendedName>
        <fullName evidence="3">Transposon Ty3-I Gag-Pol polyprotein</fullName>
    </recommendedName>
</protein>
<dbReference type="SUPFAM" id="SSF56672">
    <property type="entry name" value="DNA/RNA polymerases"/>
    <property type="match status" value="1"/>
</dbReference>
<feature type="region of interest" description="Disordered" evidence="1">
    <location>
        <begin position="116"/>
        <end position="154"/>
    </location>
</feature>
<reference evidence="2" key="1">
    <citation type="journal article" date="2007" name="PLoS ONE">
        <title>The first genome sequence of an elite grapevine cultivar (Pinot noir Vitis vinifera L.): coping with a highly heterozygous genome.</title>
        <authorList>
            <person name="Velasco R."/>
            <person name="Zharkikh A."/>
            <person name="Troggio M."/>
            <person name="Cartwright D.A."/>
            <person name="Cestaro A."/>
            <person name="Pruss D."/>
            <person name="Pindo M."/>
            <person name="FitzGerald L.M."/>
            <person name="Vezzulli S."/>
            <person name="Reid J."/>
            <person name="Malacarne G."/>
            <person name="Iliev D."/>
            <person name="Coppola G."/>
            <person name="Wardell B."/>
            <person name="Micheletti D."/>
            <person name="Macalma T."/>
            <person name="Facci M."/>
            <person name="Mitchell J.T."/>
            <person name="Perazzolli M."/>
            <person name="Eldredge G."/>
            <person name="Gatto P."/>
            <person name="Oyzerski R."/>
            <person name="Moretto M."/>
            <person name="Gutin N."/>
            <person name="Stefanini M."/>
            <person name="Chen Y."/>
            <person name="Segala C."/>
            <person name="Davenport C."/>
            <person name="Dematte L."/>
            <person name="Mraz A."/>
            <person name="Battilana J."/>
            <person name="Stormo K."/>
            <person name="Costa F."/>
            <person name="Tao Q."/>
            <person name="Si-Ammour A."/>
            <person name="Harkins T."/>
            <person name="Lackey A."/>
            <person name="Perbost C."/>
            <person name="Taillon B."/>
            <person name="Stella A."/>
            <person name="Solovyev V."/>
            <person name="Fawcett J.A."/>
            <person name="Sterck L."/>
            <person name="Vandepoele K."/>
            <person name="Grando S.M."/>
            <person name="Toppo S."/>
            <person name="Moser C."/>
            <person name="Lanchbury J."/>
            <person name="Bogden R."/>
            <person name="Skolnick M."/>
            <person name="Sgaramella V."/>
            <person name="Bhatnagar S.K."/>
            <person name="Fontana P."/>
            <person name="Gutin A."/>
            <person name="Van de Peer Y."/>
            <person name="Salamini F."/>
            <person name="Viola R."/>
        </authorList>
    </citation>
    <scope>NUCLEOTIDE SEQUENCE</scope>
</reference>
<evidence type="ECO:0000256" key="1">
    <source>
        <dbReference type="SAM" id="MobiDB-lite"/>
    </source>
</evidence>
<dbReference type="InterPro" id="IPR043502">
    <property type="entry name" value="DNA/RNA_pol_sf"/>
</dbReference>